<dbReference type="AlphaFoldDB" id="A0AAV0UG46"/>
<sequence>MHEPSDLETSEPSPAEELKFVAERSAGDDAEGFPQHLECVAVLTMKCGEPLMAVRKKLHDEIAIAFIPDEGFGVFQSKVERHFSKLGPNYVQDQRAIYLKPSSNATQSKYVQLTKENFDPLLRVRWKVARSMKVELKYEVFCYFVDLTTKKEKKKLSIKVFQQQQQQQQQNSSSSSSNSIRS</sequence>
<reference evidence="2" key="1">
    <citation type="submission" date="2022-12" db="EMBL/GenBank/DDBJ databases">
        <authorList>
            <person name="Webb A."/>
        </authorList>
    </citation>
    <scope>NUCLEOTIDE SEQUENCE</scope>
    <source>
        <strain evidence="2">Hp1</strain>
    </source>
</reference>
<organism evidence="2 3">
    <name type="scientific">Hyaloperonospora brassicae</name>
    <name type="common">Brassica downy mildew</name>
    <name type="synonym">Peronospora brassicae</name>
    <dbReference type="NCBI Taxonomy" id="162125"/>
    <lineage>
        <taxon>Eukaryota</taxon>
        <taxon>Sar</taxon>
        <taxon>Stramenopiles</taxon>
        <taxon>Oomycota</taxon>
        <taxon>Peronosporomycetes</taxon>
        <taxon>Peronosporales</taxon>
        <taxon>Peronosporaceae</taxon>
        <taxon>Hyaloperonospora</taxon>
    </lineage>
</organism>
<dbReference type="EMBL" id="CANTFL010001244">
    <property type="protein sequence ID" value="CAI5734760.1"/>
    <property type="molecule type" value="Genomic_DNA"/>
</dbReference>
<evidence type="ECO:0000313" key="3">
    <source>
        <dbReference type="Proteomes" id="UP001162031"/>
    </source>
</evidence>
<keyword evidence="3" id="KW-1185">Reference proteome</keyword>
<protein>
    <submittedName>
        <fullName evidence="2">Uncharacterized protein</fullName>
    </submittedName>
</protein>
<dbReference type="Proteomes" id="UP001162031">
    <property type="component" value="Unassembled WGS sequence"/>
</dbReference>
<comment type="caution">
    <text evidence="2">The sequence shown here is derived from an EMBL/GenBank/DDBJ whole genome shotgun (WGS) entry which is preliminary data.</text>
</comment>
<accession>A0AAV0UG46</accession>
<feature type="region of interest" description="Disordered" evidence="1">
    <location>
        <begin position="163"/>
        <end position="182"/>
    </location>
</feature>
<evidence type="ECO:0000313" key="2">
    <source>
        <dbReference type="EMBL" id="CAI5734760.1"/>
    </source>
</evidence>
<evidence type="ECO:0000256" key="1">
    <source>
        <dbReference type="SAM" id="MobiDB-lite"/>
    </source>
</evidence>
<proteinExistence type="predicted"/>
<name>A0AAV0UG46_HYABA</name>
<gene>
    <name evidence="2" type="ORF">HBR001_LOCUS6265</name>
</gene>